<evidence type="ECO:0000313" key="2">
    <source>
        <dbReference type="EMBL" id="VDI63642.1"/>
    </source>
</evidence>
<keyword evidence="3" id="KW-1185">Reference proteome</keyword>
<evidence type="ECO:0000313" key="3">
    <source>
        <dbReference type="Proteomes" id="UP000596742"/>
    </source>
</evidence>
<reference evidence="2" key="1">
    <citation type="submission" date="2018-11" db="EMBL/GenBank/DDBJ databases">
        <authorList>
            <person name="Alioto T."/>
            <person name="Alioto T."/>
        </authorList>
    </citation>
    <scope>NUCLEOTIDE SEQUENCE</scope>
</reference>
<name>A0A8B6GGK3_MYTGA</name>
<gene>
    <name evidence="2" type="ORF">MGAL_10B009556</name>
</gene>
<sequence>MKVTKGSNRSVQKRPAEAAGGQSSVALGADVVATVSQPSFFVGGQWALIQDSSDQTPETSATRVGCMGIGQMNARTESCLSFQKTLVFVEYRYNQNTVKSNVKQDTAVIKPIGVKLRISALKNQSEKI</sequence>
<dbReference type="AlphaFoldDB" id="A0A8B6GGK3"/>
<comment type="caution">
    <text evidence="2">The sequence shown here is derived from an EMBL/GenBank/DDBJ whole genome shotgun (WGS) entry which is preliminary data.</text>
</comment>
<feature type="region of interest" description="Disordered" evidence="1">
    <location>
        <begin position="1"/>
        <end position="23"/>
    </location>
</feature>
<organism evidence="2 3">
    <name type="scientific">Mytilus galloprovincialis</name>
    <name type="common">Mediterranean mussel</name>
    <dbReference type="NCBI Taxonomy" id="29158"/>
    <lineage>
        <taxon>Eukaryota</taxon>
        <taxon>Metazoa</taxon>
        <taxon>Spiralia</taxon>
        <taxon>Lophotrochozoa</taxon>
        <taxon>Mollusca</taxon>
        <taxon>Bivalvia</taxon>
        <taxon>Autobranchia</taxon>
        <taxon>Pteriomorphia</taxon>
        <taxon>Mytilida</taxon>
        <taxon>Mytiloidea</taxon>
        <taxon>Mytilidae</taxon>
        <taxon>Mytilinae</taxon>
        <taxon>Mytilus</taxon>
    </lineage>
</organism>
<proteinExistence type="predicted"/>
<dbReference type="Proteomes" id="UP000596742">
    <property type="component" value="Unassembled WGS sequence"/>
</dbReference>
<protein>
    <submittedName>
        <fullName evidence="2">Uncharacterized protein</fullName>
    </submittedName>
</protein>
<accession>A0A8B6GGK3</accession>
<dbReference type="EMBL" id="UYJE01008407">
    <property type="protein sequence ID" value="VDI63642.1"/>
    <property type="molecule type" value="Genomic_DNA"/>
</dbReference>
<evidence type="ECO:0000256" key="1">
    <source>
        <dbReference type="SAM" id="MobiDB-lite"/>
    </source>
</evidence>
<feature type="compositionally biased region" description="Polar residues" evidence="1">
    <location>
        <begin position="1"/>
        <end position="10"/>
    </location>
</feature>